<evidence type="ECO:0000256" key="7">
    <source>
        <dbReference type="ARBA" id="ARBA00049790"/>
    </source>
</evidence>
<comment type="caution">
    <text evidence="9">The sequence shown here is derived from an EMBL/GenBank/DDBJ whole genome shotgun (WGS) entry which is preliminary data.</text>
</comment>
<feature type="compositionally biased region" description="Low complexity" evidence="8">
    <location>
        <begin position="354"/>
        <end position="368"/>
    </location>
</feature>
<dbReference type="PANTHER" id="PTHR14741:SF32">
    <property type="entry name" value="TRIMETHYLGUANOSINE SYNTHASE"/>
    <property type="match status" value="1"/>
</dbReference>
<accession>A0A177TIC5</accession>
<dbReference type="Gene3D" id="3.40.50.150">
    <property type="entry name" value="Vaccinia Virus protein VP39"/>
    <property type="match status" value="2"/>
</dbReference>
<evidence type="ECO:0000313" key="9">
    <source>
        <dbReference type="EMBL" id="KAE8257096.1"/>
    </source>
</evidence>
<dbReference type="Proteomes" id="UP000077521">
    <property type="component" value="Unassembled WGS sequence"/>
</dbReference>
<comment type="catalytic activity">
    <reaction evidence="4">
        <text>a 5'-end (N(7)-methyl 5'-triphosphoguanosine)-ribonucleoside in snoRNA + S-adenosyl-L-methionine = a 5'-end (N(2),N(7)-dimethyl 5'-triphosphoguanosine)-ribonucleoside in snoRNA + S-adenosyl-L-homocysteine + H(+)</text>
        <dbReference type="Rhea" id="RHEA:78475"/>
        <dbReference type="Rhea" id="RHEA-COMP:19086"/>
        <dbReference type="Rhea" id="RHEA-COMP:19088"/>
        <dbReference type="ChEBI" id="CHEBI:15378"/>
        <dbReference type="ChEBI" id="CHEBI:57856"/>
        <dbReference type="ChEBI" id="CHEBI:59789"/>
        <dbReference type="ChEBI" id="CHEBI:156461"/>
        <dbReference type="ChEBI" id="CHEBI:172880"/>
    </reaction>
    <physiologicalReaction direction="left-to-right" evidence="4">
        <dbReference type="Rhea" id="RHEA:78476"/>
    </physiologicalReaction>
</comment>
<feature type="region of interest" description="Disordered" evidence="8">
    <location>
        <begin position="547"/>
        <end position="580"/>
    </location>
</feature>
<dbReference type="EMBL" id="LWDF02000126">
    <property type="protein sequence ID" value="KAE8257096.1"/>
    <property type="molecule type" value="Genomic_DNA"/>
</dbReference>
<feature type="region of interest" description="Disordered" evidence="8">
    <location>
        <begin position="348"/>
        <end position="408"/>
    </location>
</feature>
<evidence type="ECO:0000313" key="10">
    <source>
        <dbReference type="Proteomes" id="UP000077521"/>
    </source>
</evidence>
<dbReference type="GO" id="GO:0071164">
    <property type="term" value="F:RNA cap trimethylguanosine synthase activity"/>
    <property type="evidence" value="ECO:0007669"/>
    <property type="project" value="TreeGrafter"/>
</dbReference>
<comment type="catalytic activity">
    <reaction evidence="3">
        <text>a 5'-end (N(2),N(7)-dimethyl 5'-triphosphoguanosine)-ribonucleoside in snoRNA + S-adenosyl-L-methionine = a 5'-end (N(2),N(2),N(7)-trimethyl 5'-triphosphoguanosine)-ribonucleoside in snoRNA + S-adenosyl-L-homocysteine + H(+)</text>
        <dbReference type="Rhea" id="RHEA:78507"/>
        <dbReference type="Rhea" id="RHEA-COMP:19088"/>
        <dbReference type="Rhea" id="RHEA-COMP:19090"/>
        <dbReference type="ChEBI" id="CHEBI:15378"/>
        <dbReference type="ChEBI" id="CHEBI:57856"/>
        <dbReference type="ChEBI" id="CHEBI:59789"/>
        <dbReference type="ChEBI" id="CHEBI:167623"/>
        <dbReference type="ChEBI" id="CHEBI:172880"/>
    </reaction>
    <physiologicalReaction direction="left-to-right" evidence="3">
        <dbReference type="Rhea" id="RHEA:78508"/>
    </physiologicalReaction>
</comment>
<dbReference type="InterPro" id="IPR029063">
    <property type="entry name" value="SAM-dependent_MTases_sf"/>
</dbReference>
<feature type="compositionally biased region" description="Basic and acidic residues" evidence="8">
    <location>
        <begin position="85"/>
        <end position="96"/>
    </location>
</feature>
<evidence type="ECO:0000256" key="5">
    <source>
        <dbReference type="ARBA" id="ARBA00048763"/>
    </source>
</evidence>
<dbReference type="CDD" id="cd02440">
    <property type="entry name" value="AdoMet_MTases"/>
    <property type="match status" value="1"/>
</dbReference>
<comment type="catalytic activity">
    <reaction evidence="5">
        <text>a 5'-end (N(2),N(7)-dimethyl 5'-triphosphoguanosine)-ribonucleoside in snRNA + S-adenosyl-L-methionine = a 5'-end (N(2),N(2),N(7)-trimethyl 5'-triphosphoguanosine)-ribonucleoside in snRNA + S-adenosyl-L-homocysteine + H(+)</text>
        <dbReference type="Rhea" id="RHEA:78479"/>
        <dbReference type="Rhea" id="RHEA-COMP:19087"/>
        <dbReference type="Rhea" id="RHEA-COMP:19089"/>
        <dbReference type="ChEBI" id="CHEBI:15378"/>
        <dbReference type="ChEBI" id="CHEBI:57856"/>
        <dbReference type="ChEBI" id="CHEBI:59789"/>
        <dbReference type="ChEBI" id="CHEBI:167623"/>
        <dbReference type="ChEBI" id="CHEBI:172880"/>
    </reaction>
    <physiologicalReaction direction="left-to-right" evidence="5">
        <dbReference type="Rhea" id="RHEA:78480"/>
    </physiologicalReaction>
</comment>
<feature type="compositionally biased region" description="Acidic residues" evidence="8">
    <location>
        <begin position="560"/>
        <end position="572"/>
    </location>
</feature>
<dbReference type="InterPro" id="IPR019012">
    <property type="entry name" value="RNA_cap_Gua-N2-MeTrfase"/>
</dbReference>
<protein>
    <recommendedName>
        <fullName evidence="1">Trimethylguanosine synthase</fullName>
    </recommendedName>
    <alternativeName>
        <fullName evidence="7">Cap-specific guanine-N(2) methyltransferase</fullName>
    </alternativeName>
</protein>
<comment type="catalytic activity">
    <reaction evidence="6">
        <text>a 5'-end (N(7)-methyl 5'-triphosphoguanosine)-ribonucleoside in snRNA + S-adenosyl-L-methionine = a 5'-end (N(2),N(7)-dimethyl 5'-triphosphoguanosine)-ribonucleoside in snRNA + S-adenosyl-L-homocysteine + H(+)</text>
        <dbReference type="Rhea" id="RHEA:78471"/>
        <dbReference type="Rhea" id="RHEA-COMP:19085"/>
        <dbReference type="Rhea" id="RHEA-COMP:19087"/>
        <dbReference type="ChEBI" id="CHEBI:15378"/>
        <dbReference type="ChEBI" id="CHEBI:57856"/>
        <dbReference type="ChEBI" id="CHEBI:59789"/>
        <dbReference type="ChEBI" id="CHEBI:156461"/>
        <dbReference type="ChEBI" id="CHEBI:172880"/>
    </reaction>
    <physiologicalReaction direction="left-to-right" evidence="6">
        <dbReference type="Rhea" id="RHEA:78472"/>
    </physiologicalReaction>
</comment>
<evidence type="ECO:0000256" key="8">
    <source>
        <dbReference type="SAM" id="MobiDB-lite"/>
    </source>
</evidence>
<feature type="compositionally biased region" description="Basic and acidic residues" evidence="8">
    <location>
        <begin position="371"/>
        <end position="382"/>
    </location>
</feature>
<gene>
    <name evidence="9" type="ORF">A4X13_0g2582</name>
</gene>
<comment type="similarity">
    <text evidence="2">Belongs to the methyltransferase superfamily. Trimethylguanosine synthase family.</text>
</comment>
<sequence length="619" mass="67614">MAKNRKQSSSITDEIKNIKNRPLAQVVKESAVRRSAQQSTGASRSPQKAKKRPSAKMADQAKARRAARRKAESSARSKQTLKSRWSNDADGGDKPKTVKKIQTQSSSSSAGSGSDSGSALDSGDSEEEEEEGDDDGSSEDDSEEEVDQPPAQQPRKKQRVSFEPQQQQQQQQQQQKKQPKQRYTSSHHPLALSRFIDLPPELRKYFNYRYDLFSLYDSGISLDATSWFSVTPESIAARIAERCRSHTILDAFAGAGGNAIQFAKVCERVVAVEIDPVKVEMARHNARIYGVEERITFLTGDVREFADAHRRARLDGSKARGGDDDSRWNGAELLDFDVIFLSPPWGGPTYLKPTQNQTSTSRSNSTNNKLNARERRTQRRADQNGQGKVASVTNDATRKERNGHGQNEDSFDAALAAQLGLPLSFTGRLIEVEDSGEEEEEGANETGGREDAEAMEVEEDAIGDVTATPWVDPRVGASTNGDPVFTNTYSLSRLEPIPGKELFALAKSLCATTSTPSTPASTTGGTNIALYLPRNVDLNEVAALVRTPRAVDGQSPGSTTDDDVDSVSDDSGDGTTTTVYDQGPVHLEECWLNGRLKAVCAYFGELASAWDPERDGWTG</sequence>
<feature type="compositionally biased region" description="Acidic residues" evidence="8">
    <location>
        <begin position="433"/>
        <end position="443"/>
    </location>
</feature>
<evidence type="ECO:0000256" key="1">
    <source>
        <dbReference type="ARBA" id="ARBA00018517"/>
    </source>
</evidence>
<dbReference type="Pfam" id="PF09445">
    <property type="entry name" value="Methyltransf_15"/>
    <property type="match status" value="1"/>
</dbReference>
<evidence type="ECO:0000256" key="6">
    <source>
        <dbReference type="ARBA" id="ARBA00049075"/>
    </source>
</evidence>
<proteinExistence type="inferred from homology"/>
<feature type="compositionally biased region" description="Low complexity" evidence="8">
    <location>
        <begin position="105"/>
        <end position="122"/>
    </location>
</feature>
<reference evidence="9" key="2">
    <citation type="journal article" date="2019" name="IMA Fungus">
        <title>Genome sequencing and comparison of five Tilletia species to identify candidate genes for the detection of regulated species infecting wheat.</title>
        <authorList>
            <person name="Nguyen H.D.T."/>
            <person name="Sultana T."/>
            <person name="Kesanakurti P."/>
            <person name="Hambleton S."/>
        </authorList>
    </citation>
    <scope>NUCLEOTIDE SEQUENCE</scope>
    <source>
        <strain evidence="9">DAOMC 236416</strain>
    </source>
</reference>
<feature type="compositionally biased region" description="Polar residues" evidence="8">
    <location>
        <begin position="383"/>
        <end position="395"/>
    </location>
</feature>
<evidence type="ECO:0000256" key="3">
    <source>
        <dbReference type="ARBA" id="ARBA00047418"/>
    </source>
</evidence>
<feature type="region of interest" description="Disordered" evidence="8">
    <location>
        <begin position="433"/>
        <end position="453"/>
    </location>
</feature>
<feature type="compositionally biased region" description="Acidic residues" evidence="8">
    <location>
        <begin position="123"/>
        <end position="147"/>
    </location>
</feature>
<evidence type="ECO:0000256" key="2">
    <source>
        <dbReference type="ARBA" id="ARBA00025783"/>
    </source>
</evidence>
<feature type="compositionally biased region" description="Basic and acidic residues" evidence="8">
    <location>
        <begin position="396"/>
        <end position="407"/>
    </location>
</feature>
<dbReference type="SUPFAM" id="SSF53335">
    <property type="entry name" value="S-adenosyl-L-methionine-dependent methyltransferases"/>
    <property type="match status" value="1"/>
</dbReference>
<feature type="compositionally biased region" description="Low complexity" evidence="8">
    <location>
        <begin position="164"/>
        <end position="176"/>
    </location>
</feature>
<reference evidence="9" key="1">
    <citation type="submission" date="2016-04" db="EMBL/GenBank/DDBJ databases">
        <authorList>
            <person name="Nguyen H.D."/>
            <person name="Samba Siva P."/>
            <person name="Cullis J."/>
            <person name="Levesque C.A."/>
            <person name="Hambleton S."/>
        </authorList>
    </citation>
    <scope>NUCLEOTIDE SEQUENCE</scope>
    <source>
        <strain evidence="9">DAOMC 236416</strain>
    </source>
</reference>
<organism evidence="9 10">
    <name type="scientific">Tilletia indica</name>
    <dbReference type="NCBI Taxonomy" id="43049"/>
    <lineage>
        <taxon>Eukaryota</taxon>
        <taxon>Fungi</taxon>
        <taxon>Dikarya</taxon>
        <taxon>Basidiomycota</taxon>
        <taxon>Ustilaginomycotina</taxon>
        <taxon>Exobasidiomycetes</taxon>
        <taxon>Tilletiales</taxon>
        <taxon>Tilletiaceae</taxon>
        <taxon>Tilletia</taxon>
    </lineage>
</organism>
<dbReference type="GO" id="GO:0005634">
    <property type="term" value="C:nucleus"/>
    <property type="evidence" value="ECO:0007669"/>
    <property type="project" value="TreeGrafter"/>
</dbReference>
<dbReference type="AlphaFoldDB" id="A0A177TIC5"/>
<name>A0A177TIC5_9BASI</name>
<dbReference type="PANTHER" id="PTHR14741">
    <property type="entry name" value="S-ADENOSYLMETHIONINE-DEPENDENT METHYLTRANSFERASE RELATED"/>
    <property type="match status" value="1"/>
</dbReference>
<keyword evidence="10" id="KW-1185">Reference proteome</keyword>
<feature type="compositionally biased region" description="Polar residues" evidence="8">
    <location>
        <begin position="35"/>
        <end position="46"/>
    </location>
</feature>
<evidence type="ECO:0000256" key="4">
    <source>
        <dbReference type="ARBA" id="ARBA00048740"/>
    </source>
</evidence>
<feature type="region of interest" description="Disordered" evidence="8">
    <location>
        <begin position="1"/>
        <end position="188"/>
    </location>
</feature>